<evidence type="ECO:0000313" key="2">
    <source>
        <dbReference type="Proteomes" id="UP000628840"/>
    </source>
</evidence>
<dbReference type="OrthoDB" id="200286at2157"/>
<evidence type="ECO:0000313" key="1">
    <source>
        <dbReference type="EMBL" id="GGL35312.1"/>
    </source>
</evidence>
<sequence length="170" mass="19167">MYSVSVPVPPVVRELIREFRPLLTGFDRVRGQRTATLVVKRLDADDRREYLRAAREAKRALRGAPSFDARISDVGVFEEPTGGTAPVVYLAVESPGLWEVHRQLVAELGRVPGLEGDDYTPHVTLARDGPPDAVERVRDYDFDPVTWTVDELEFYDAEHKERIETVPLPA</sequence>
<dbReference type="Proteomes" id="UP000628840">
    <property type="component" value="Unassembled WGS sequence"/>
</dbReference>
<organism evidence="1 2">
    <name type="scientific">Halarchaeum grantii</name>
    <dbReference type="NCBI Taxonomy" id="1193105"/>
    <lineage>
        <taxon>Archaea</taxon>
        <taxon>Methanobacteriati</taxon>
        <taxon>Methanobacteriota</taxon>
        <taxon>Stenosarchaea group</taxon>
        <taxon>Halobacteria</taxon>
        <taxon>Halobacteriales</taxon>
        <taxon>Halobacteriaceae</taxon>
    </lineage>
</organism>
<gene>
    <name evidence="1" type="ORF">GCM10009037_18710</name>
</gene>
<dbReference type="RefSeq" id="WP_188883168.1">
    <property type="nucleotide sequence ID" value="NZ_BMPF01000002.1"/>
</dbReference>
<reference evidence="1 2" key="1">
    <citation type="journal article" date="2019" name="Int. J. Syst. Evol. Microbiol.">
        <title>The Global Catalogue of Microorganisms (GCM) 10K type strain sequencing project: providing services to taxonomists for standard genome sequencing and annotation.</title>
        <authorList>
            <consortium name="The Broad Institute Genomics Platform"/>
            <consortium name="The Broad Institute Genome Sequencing Center for Infectious Disease"/>
            <person name="Wu L."/>
            <person name="Ma J."/>
        </authorList>
    </citation>
    <scope>NUCLEOTIDE SEQUENCE [LARGE SCALE GENOMIC DNA]</scope>
    <source>
        <strain evidence="1 2">JCM 19585</strain>
    </source>
</reference>
<name>A0A830FAF0_9EURY</name>
<dbReference type="Pfam" id="PF13563">
    <property type="entry name" value="2_5_RNA_ligase2"/>
    <property type="match status" value="1"/>
</dbReference>
<dbReference type="InterPro" id="IPR009097">
    <property type="entry name" value="Cyclic_Pdiesterase"/>
</dbReference>
<dbReference type="AlphaFoldDB" id="A0A830FAF0"/>
<comment type="caution">
    <text evidence="1">The sequence shown here is derived from an EMBL/GenBank/DDBJ whole genome shotgun (WGS) entry which is preliminary data.</text>
</comment>
<dbReference type="SUPFAM" id="SSF55144">
    <property type="entry name" value="LigT-like"/>
    <property type="match status" value="1"/>
</dbReference>
<protein>
    <recommendedName>
        <fullName evidence="3">2'-5' RNA ligase</fullName>
    </recommendedName>
</protein>
<dbReference type="Gene3D" id="3.90.1140.10">
    <property type="entry name" value="Cyclic phosphodiesterase"/>
    <property type="match status" value="1"/>
</dbReference>
<evidence type="ECO:0008006" key="3">
    <source>
        <dbReference type="Google" id="ProtNLM"/>
    </source>
</evidence>
<accession>A0A830FAF0</accession>
<dbReference type="EMBL" id="BMPF01000002">
    <property type="protein sequence ID" value="GGL35312.1"/>
    <property type="molecule type" value="Genomic_DNA"/>
</dbReference>
<keyword evidence="2" id="KW-1185">Reference proteome</keyword>
<proteinExistence type="predicted"/>